<dbReference type="PANTHER" id="PTHR43877">
    <property type="entry name" value="AMINOALKYLPHOSPHONATE N-ACETYLTRANSFERASE-RELATED-RELATED"/>
    <property type="match status" value="1"/>
</dbReference>
<protein>
    <submittedName>
        <fullName evidence="4">GNAT family N-acetyltransferase</fullName>
    </submittedName>
</protein>
<reference evidence="4 5" key="1">
    <citation type="journal article" date="2011" name="Front. Microbiol.">
        <title>Genomic signatures of strain selection and enhancement in Bacillus atrophaeus var. globigii, a historical biowarfare simulant.</title>
        <authorList>
            <person name="Gibbons H.S."/>
            <person name="Broomall S.M."/>
            <person name="McNew L.A."/>
            <person name="Daligault H."/>
            <person name="Chapman C."/>
            <person name="Bruce D."/>
            <person name="Karavis M."/>
            <person name="Krepps M."/>
            <person name="McGregor P.A."/>
            <person name="Hong C."/>
            <person name="Park K.H."/>
            <person name="Akmal A."/>
            <person name="Feldman A."/>
            <person name="Lin J.S."/>
            <person name="Chang W.E."/>
            <person name="Higgs B.W."/>
            <person name="Demirev P."/>
            <person name="Lindquist J."/>
            <person name="Liem A."/>
            <person name="Fochler E."/>
            <person name="Read T.D."/>
            <person name="Tapia R."/>
            <person name="Johnson S."/>
            <person name="Bishop-Lilly K.A."/>
            <person name="Detter C."/>
            <person name="Han C."/>
            <person name="Sozhamannan S."/>
            <person name="Rosenzweig C.N."/>
            <person name="Skowronski E.W."/>
        </authorList>
    </citation>
    <scope>NUCLEOTIDE SEQUENCE [LARGE SCALE GENOMIC DNA]</scope>
    <source>
        <strain evidence="4 5">AIT1</strain>
    </source>
</reference>
<name>A0A432WW41_9GAMM</name>
<feature type="domain" description="N-acetyltransferase" evidence="3">
    <location>
        <begin position="8"/>
        <end position="150"/>
    </location>
</feature>
<evidence type="ECO:0000256" key="2">
    <source>
        <dbReference type="ARBA" id="ARBA00023315"/>
    </source>
</evidence>
<dbReference type="GO" id="GO:0016747">
    <property type="term" value="F:acyltransferase activity, transferring groups other than amino-acyl groups"/>
    <property type="evidence" value="ECO:0007669"/>
    <property type="project" value="InterPro"/>
</dbReference>
<dbReference type="AlphaFoldDB" id="A0A432WW41"/>
<dbReference type="PROSITE" id="PS51186">
    <property type="entry name" value="GNAT"/>
    <property type="match status" value="1"/>
</dbReference>
<keyword evidence="1 4" id="KW-0808">Transferase</keyword>
<dbReference type="InterPro" id="IPR000182">
    <property type="entry name" value="GNAT_dom"/>
</dbReference>
<dbReference type="InterPro" id="IPR016181">
    <property type="entry name" value="Acyl_CoA_acyltransferase"/>
</dbReference>
<evidence type="ECO:0000256" key="1">
    <source>
        <dbReference type="ARBA" id="ARBA00022679"/>
    </source>
</evidence>
<proteinExistence type="predicted"/>
<dbReference type="InterPro" id="IPR050832">
    <property type="entry name" value="Bact_Acetyltransf"/>
</dbReference>
<evidence type="ECO:0000259" key="3">
    <source>
        <dbReference type="PROSITE" id="PS51186"/>
    </source>
</evidence>
<dbReference type="CDD" id="cd04301">
    <property type="entry name" value="NAT_SF"/>
    <property type="match status" value="1"/>
</dbReference>
<comment type="caution">
    <text evidence="4">The sequence shown here is derived from an EMBL/GenBank/DDBJ whole genome shotgun (WGS) entry which is preliminary data.</text>
</comment>
<dbReference type="Proteomes" id="UP000286976">
    <property type="component" value="Unassembled WGS sequence"/>
</dbReference>
<dbReference type="SUPFAM" id="SSF55729">
    <property type="entry name" value="Acyl-CoA N-acyltransferases (Nat)"/>
    <property type="match status" value="1"/>
</dbReference>
<keyword evidence="2" id="KW-0012">Acyltransferase</keyword>
<dbReference type="Pfam" id="PF13673">
    <property type="entry name" value="Acetyltransf_10"/>
    <property type="match status" value="1"/>
</dbReference>
<dbReference type="Gene3D" id="3.40.630.30">
    <property type="match status" value="1"/>
</dbReference>
<dbReference type="OrthoDB" id="9796171at2"/>
<organism evidence="4 5">
    <name type="scientific">Aliidiomarina taiwanensis</name>
    <dbReference type="NCBI Taxonomy" id="946228"/>
    <lineage>
        <taxon>Bacteria</taxon>
        <taxon>Pseudomonadati</taxon>
        <taxon>Pseudomonadota</taxon>
        <taxon>Gammaproteobacteria</taxon>
        <taxon>Alteromonadales</taxon>
        <taxon>Idiomarinaceae</taxon>
        <taxon>Aliidiomarina</taxon>
    </lineage>
</organism>
<evidence type="ECO:0000313" key="5">
    <source>
        <dbReference type="Proteomes" id="UP000286976"/>
    </source>
</evidence>
<dbReference type="RefSeq" id="WP_126758055.1">
    <property type="nucleotide sequence ID" value="NZ_PIPQ01000009.1"/>
</dbReference>
<sequence>MTLSWCIKPFSELTRTELYQVLRVRQEVFVVEQNCPYSDIDDTDAEWFHVLGRAGEQVVAYARLRLDASEHLGVARIGRVLVTENARGKGVARELMQRSMDYIHQHAPGRTIAISAQCYLLDFYRSLGFQNVGEPYDEDGIPHQDMEWRP</sequence>
<gene>
    <name evidence="4" type="ORF">CWE15_10585</name>
</gene>
<keyword evidence="5" id="KW-1185">Reference proteome</keyword>
<dbReference type="EMBL" id="PIPQ01000009">
    <property type="protein sequence ID" value="RUO37957.1"/>
    <property type="molecule type" value="Genomic_DNA"/>
</dbReference>
<evidence type="ECO:0000313" key="4">
    <source>
        <dbReference type="EMBL" id="RUO37957.1"/>
    </source>
</evidence>
<accession>A0A432WW41</accession>